<evidence type="ECO:0000313" key="5">
    <source>
        <dbReference type="Proteomes" id="UP000230069"/>
    </source>
</evidence>
<keyword evidence="5" id="KW-1185">Reference proteome</keyword>
<evidence type="ECO:0000256" key="3">
    <source>
        <dbReference type="PROSITE-ProRule" id="PRU00708"/>
    </source>
</evidence>
<dbReference type="NCBIfam" id="TIGR00756">
    <property type="entry name" value="PPR"/>
    <property type="match status" value="7"/>
</dbReference>
<reference evidence="4 5" key="1">
    <citation type="submission" date="2017-09" db="EMBL/GenBank/DDBJ databases">
        <title>WGS assembly of Aquilegia coerulea Goldsmith.</title>
        <authorList>
            <person name="Hodges S."/>
            <person name="Kramer E."/>
            <person name="Nordborg M."/>
            <person name="Tomkins J."/>
            <person name="Borevitz J."/>
            <person name="Derieg N."/>
            <person name="Yan J."/>
            <person name="Mihaltcheva S."/>
            <person name="Hayes R.D."/>
            <person name="Rokhsar D."/>
        </authorList>
    </citation>
    <scope>NUCLEOTIDE SEQUENCE [LARGE SCALE GENOMIC DNA]</scope>
    <source>
        <strain evidence="5">cv. Goldsmith</strain>
    </source>
</reference>
<dbReference type="Proteomes" id="UP000230069">
    <property type="component" value="Unassembled WGS sequence"/>
</dbReference>
<name>A0A2G5DV36_AQUCA</name>
<dbReference type="EMBL" id="KZ305031">
    <property type="protein sequence ID" value="PIA47370.1"/>
    <property type="molecule type" value="Genomic_DNA"/>
</dbReference>
<dbReference type="Pfam" id="PF12854">
    <property type="entry name" value="PPR_1"/>
    <property type="match status" value="1"/>
</dbReference>
<dbReference type="OrthoDB" id="185373at2759"/>
<dbReference type="AlphaFoldDB" id="A0A2G5DV36"/>
<dbReference type="Pfam" id="PF13041">
    <property type="entry name" value="PPR_2"/>
    <property type="match status" value="2"/>
</dbReference>
<feature type="repeat" description="PPR" evidence="3">
    <location>
        <begin position="175"/>
        <end position="209"/>
    </location>
</feature>
<dbReference type="PROSITE" id="PS51375">
    <property type="entry name" value="PPR"/>
    <property type="match status" value="6"/>
</dbReference>
<dbReference type="PANTHER" id="PTHR47938">
    <property type="entry name" value="RESPIRATORY COMPLEX I CHAPERONE (CIA84), PUTATIVE (AFU_ORTHOLOGUE AFUA_2G06020)-RELATED"/>
    <property type="match status" value="1"/>
</dbReference>
<feature type="repeat" description="PPR" evidence="3">
    <location>
        <begin position="339"/>
        <end position="373"/>
    </location>
</feature>
<dbReference type="GO" id="GO:0003729">
    <property type="term" value="F:mRNA binding"/>
    <property type="evidence" value="ECO:0007669"/>
    <property type="project" value="TreeGrafter"/>
</dbReference>
<sequence>MVEKLRILQGELLFLTSQRASNLDSALESQGEMLEVQDLNAILRYFGKLNKWKDVTQVFDWMKKHDKVNFASYSSYIKFMGKGFNAVKALEVYNSIQEESMRTNVSVCNSILGCLVRNGKFESSIKLFNQMKQGGLIPDAFTYSTLLSGCIKDKNGYNKALQLVQELKDDGLHMDDVIYGTLLAVCASNNRCEEAENYFQQMKDEGFKPNVFHYSSLLNAFSADGNYAKADYLVKDMKSAGLVPNKVILTTVLKVYVRGGLFEKSRELLAELDELGYAQDEFLLIEFETLFTRITIGYFFFMKNGYSYSIMISAFCRSGLLEEAKQLARDFEAKHDRYDLVMLNTMLRAYCKSGEMESVMQMMRKMDELKISPDWNTFHILIKYFFREKLYQLAYRTMVDMHSKGHQPDEELCYSLILQLGRVGAPSEAFCVYNMLRYSKRTIRKALHEKMLNILVAGGILKDAYVLVKDNAERISHASLKKFSISFMKKGNINLINDVVKAVHSSGHKIDQV</sequence>
<evidence type="ECO:0000256" key="2">
    <source>
        <dbReference type="ARBA" id="ARBA00022737"/>
    </source>
</evidence>
<accession>A0A2G5DV36</accession>
<feature type="repeat" description="PPR" evidence="3">
    <location>
        <begin position="210"/>
        <end position="244"/>
    </location>
</feature>
<comment type="similarity">
    <text evidence="1">Belongs to the PPR family. P subfamily.</text>
</comment>
<evidence type="ECO:0000313" key="4">
    <source>
        <dbReference type="EMBL" id="PIA47370.1"/>
    </source>
</evidence>
<dbReference type="InterPro" id="IPR011990">
    <property type="entry name" value="TPR-like_helical_dom_sf"/>
</dbReference>
<evidence type="ECO:0008006" key="6">
    <source>
        <dbReference type="Google" id="ProtNLM"/>
    </source>
</evidence>
<dbReference type="PANTHER" id="PTHR47938:SF35">
    <property type="entry name" value="PENTATRICOPEPTIDE REPEAT-CONTAINING PROTEIN 4, MITOCHONDRIAL-RELATED"/>
    <property type="match status" value="1"/>
</dbReference>
<dbReference type="Pfam" id="PF01535">
    <property type="entry name" value="PPR"/>
    <property type="match status" value="1"/>
</dbReference>
<evidence type="ECO:0000256" key="1">
    <source>
        <dbReference type="ARBA" id="ARBA00007626"/>
    </source>
</evidence>
<dbReference type="Pfam" id="PF13812">
    <property type="entry name" value="PPR_3"/>
    <property type="match status" value="1"/>
</dbReference>
<protein>
    <recommendedName>
        <fullName evidence="6">Pentacotripeptide-repeat region of PRORP domain-containing protein</fullName>
    </recommendedName>
</protein>
<dbReference type="Gene3D" id="1.25.40.10">
    <property type="entry name" value="Tetratricopeptide repeat domain"/>
    <property type="match status" value="3"/>
</dbReference>
<dbReference type="InterPro" id="IPR002885">
    <property type="entry name" value="PPR_rpt"/>
</dbReference>
<proteinExistence type="inferred from homology"/>
<feature type="repeat" description="PPR" evidence="3">
    <location>
        <begin position="104"/>
        <end position="138"/>
    </location>
</feature>
<organism evidence="4 5">
    <name type="scientific">Aquilegia coerulea</name>
    <name type="common">Rocky mountain columbine</name>
    <dbReference type="NCBI Taxonomy" id="218851"/>
    <lineage>
        <taxon>Eukaryota</taxon>
        <taxon>Viridiplantae</taxon>
        <taxon>Streptophyta</taxon>
        <taxon>Embryophyta</taxon>
        <taxon>Tracheophyta</taxon>
        <taxon>Spermatophyta</taxon>
        <taxon>Magnoliopsida</taxon>
        <taxon>Ranunculales</taxon>
        <taxon>Ranunculaceae</taxon>
        <taxon>Thalictroideae</taxon>
        <taxon>Aquilegia</taxon>
    </lineage>
</organism>
<gene>
    <name evidence="4" type="ORF">AQUCO_01400208v1</name>
</gene>
<keyword evidence="2" id="KW-0677">Repeat</keyword>
<feature type="repeat" description="PPR" evidence="3">
    <location>
        <begin position="139"/>
        <end position="174"/>
    </location>
</feature>
<feature type="repeat" description="PPR" evidence="3">
    <location>
        <begin position="304"/>
        <end position="334"/>
    </location>
</feature>